<dbReference type="AlphaFoldDB" id="A0A0B7BBT6"/>
<reference evidence="1" key="1">
    <citation type="submission" date="2014-12" db="EMBL/GenBank/DDBJ databases">
        <title>Insight into the proteome of Arion vulgaris.</title>
        <authorList>
            <person name="Aradska J."/>
            <person name="Bulat T."/>
            <person name="Smidak R."/>
            <person name="Sarate P."/>
            <person name="Gangsoo J."/>
            <person name="Sialana F."/>
            <person name="Bilban M."/>
            <person name="Lubec G."/>
        </authorList>
    </citation>
    <scope>NUCLEOTIDE SEQUENCE</scope>
    <source>
        <tissue evidence="1">Skin</tissue>
    </source>
</reference>
<gene>
    <name evidence="1" type="primary">ORF177120</name>
</gene>
<proteinExistence type="predicted"/>
<name>A0A0B7BBT6_9EUPU</name>
<evidence type="ECO:0000313" key="1">
    <source>
        <dbReference type="EMBL" id="CEK90483.1"/>
    </source>
</evidence>
<organism evidence="1">
    <name type="scientific">Arion vulgaris</name>
    <dbReference type="NCBI Taxonomy" id="1028688"/>
    <lineage>
        <taxon>Eukaryota</taxon>
        <taxon>Metazoa</taxon>
        <taxon>Spiralia</taxon>
        <taxon>Lophotrochozoa</taxon>
        <taxon>Mollusca</taxon>
        <taxon>Gastropoda</taxon>
        <taxon>Heterobranchia</taxon>
        <taxon>Euthyneura</taxon>
        <taxon>Panpulmonata</taxon>
        <taxon>Eupulmonata</taxon>
        <taxon>Stylommatophora</taxon>
        <taxon>Helicina</taxon>
        <taxon>Arionoidea</taxon>
        <taxon>Arionidae</taxon>
        <taxon>Arion</taxon>
    </lineage>
</organism>
<accession>A0A0B7BBT6</accession>
<dbReference type="EMBL" id="HACG01043618">
    <property type="protein sequence ID" value="CEK90483.1"/>
    <property type="molecule type" value="Transcribed_RNA"/>
</dbReference>
<protein>
    <submittedName>
        <fullName evidence="1">Uncharacterized protein</fullName>
    </submittedName>
</protein>
<sequence>MLCFIGPGIICRTAECAQELAFQFAIHTVQTAQIKFCTCGIQDIIREIEPLD</sequence>